<comment type="subcellular location">
    <subcellularLocation>
        <location evidence="1">Nucleus</location>
    </subcellularLocation>
</comment>
<dbReference type="PANTHER" id="PTHR10782:SF4">
    <property type="entry name" value="TONALLI, ISOFORM E"/>
    <property type="match status" value="1"/>
</dbReference>
<accession>A0A7J6RGN3</accession>
<evidence type="ECO:0000256" key="11">
    <source>
        <dbReference type="SAM" id="MobiDB-lite"/>
    </source>
</evidence>
<dbReference type="Pfam" id="PF02037">
    <property type="entry name" value="SAP"/>
    <property type="match status" value="1"/>
</dbReference>
<keyword evidence="8" id="KW-0862">Zinc</keyword>
<dbReference type="OMA" id="ERITHQW"/>
<keyword evidence="16" id="KW-1185">Reference proteome</keyword>
<dbReference type="PROSITE" id="PS51044">
    <property type="entry name" value="ZF_SP_RING"/>
    <property type="match status" value="1"/>
</dbReference>
<dbReference type="PROSITE" id="PS50800">
    <property type="entry name" value="SAP"/>
    <property type="match status" value="1"/>
</dbReference>
<evidence type="ECO:0000313" key="17">
    <source>
        <dbReference type="Proteomes" id="UP000574390"/>
    </source>
</evidence>
<evidence type="ECO:0000313" key="15">
    <source>
        <dbReference type="EMBL" id="KAF4719552.1"/>
    </source>
</evidence>
<evidence type="ECO:0000256" key="1">
    <source>
        <dbReference type="ARBA" id="ARBA00004123"/>
    </source>
</evidence>
<gene>
    <name evidence="15" type="ORF">FOZ62_004566</name>
    <name evidence="14" type="ORF">FOZ63_030561</name>
</gene>
<comment type="pathway">
    <text evidence="2">Protein modification; protein sumoylation.</text>
</comment>
<evidence type="ECO:0000256" key="4">
    <source>
        <dbReference type="ARBA" id="ARBA00022679"/>
    </source>
</evidence>
<keyword evidence="6 10" id="KW-0863">Zinc-finger</keyword>
<name>A0A7J6RGN3_PEROL</name>
<dbReference type="AlphaFoldDB" id="A0A7J6RGN3"/>
<feature type="region of interest" description="Disordered" evidence="11">
    <location>
        <begin position="621"/>
        <end position="666"/>
    </location>
</feature>
<comment type="similarity">
    <text evidence="3">Belongs to the PIAS family.</text>
</comment>
<dbReference type="EMBL" id="JABANO010033373">
    <property type="protein sequence ID" value="KAF4706965.1"/>
    <property type="molecule type" value="Genomic_DNA"/>
</dbReference>
<dbReference type="GO" id="GO:0061665">
    <property type="term" value="F:SUMO ligase activity"/>
    <property type="evidence" value="ECO:0007669"/>
    <property type="project" value="TreeGrafter"/>
</dbReference>
<feature type="compositionally biased region" description="Basic and acidic residues" evidence="11">
    <location>
        <begin position="458"/>
        <end position="467"/>
    </location>
</feature>
<dbReference type="UniPathway" id="UPA00886"/>
<evidence type="ECO:0000256" key="5">
    <source>
        <dbReference type="ARBA" id="ARBA00022723"/>
    </source>
</evidence>
<evidence type="ECO:0000256" key="8">
    <source>
        <dbReference type="ARBA" id="ARBA00022833"/>
    </source>
</evidence>
<evidence type="ECO:0000256" key="9">
    <source>
        <dbReference type="ARBA" id="ARBA00023242"/>
    </source>
</evidence>
<keyword evidence="7" id="KW-0833">Ubl conjugation pathway</keyword>
<keyword evidence="9" id="KW-0539">Nucleus</keyword>
<keyword evidence="4" id="KW-0808">Transferase</keyword>
<dbReference type="InterPro" id="IPR036361">
    <property type="entry name" value="SAP_dom_sf"/>
</dbReference>
<dbReference type="GO" id="GO:0008270">
    <property type="term" value="F:zinc ion binding"/>
    <property type="evidence" value="ECO:0007669"/>
    <property type="project" value="UniProtKB-KW"/>
</dbReference>
<dbReference type="EMBL" id="JABANM010022465">
    <property type="protein sequence ID" value="KAF4719552.1"/>
    <property type="molecule type" value="Genomic_DNA"/>
</dbReference>
<comment type="caution">
    <text evidence="15">The sequence shown here is derived from an EMBL/GenBank/DDBJ whole genome shotgun (WGS) entry which is preliminary data.</text>
</comment>
<dbReference type="Gene3D" id="3.30.40.10">
    <property type="entry name" value="Zinc/RING finger domain, C3HC4 (zinc finger)"/>
    <property type="match status" value="1"/>
</dbReference>
<evidence type="ECO:0000313" key="14">
    <source>
        <dbReference type="EMBL" id="KAF4706965.1"/>
    </source>
</evidence>
<evidence type="ECO:0000256" key="7">
    <source>
        <dbReference type="ARBA" id="ARBA00022786"/>
    </source>
</evidence>
<evidence type="ECO:0000259" key="13">
    <source>
        <dbReference type="PROSITE" id="PS51044"/>
    </source>
</evidence>
<dbReference type="Gene3D" id="1.10.720.30">
    <property type="entry name" value="SAP domain"/>
    <property type="match status" value="1"/>
</dbReference>
<feature type="region of interest" description="Disordered" evidence="11">
    <location>
        <begin position="440"/>
        <end position="563"/>
    </location>
</feature>
<proteinExistence type="inferred from homology"/>
<evidence type="ECO:0000259" key="12">
    <source>
        <dbReference type="PROSITE" id="PS50800"/>
    </source>
</evidence>
<dbReference type="Pfam" id="PF02891">
    <property type="entry name" value="zf-MIZ"/>
    <property type="match status" value="1"/>
</dbReference>
<evidence type="ECO:0000313" key="16">
    <source>
        <dbReference type="Proteomes" id="UP000553632"/>
    </source>
</evidence>
<evidence type="ECO:0000256" key="3">
    <source>
        <dbReference type="ARBA" id="ARBA00005383"/>
    </source>
</evidence>
<keyword evidence="5" id="KW-0479">Metal-binding</keyword>
<feature type="domain" description="SAP" evidence="12">
    <location>
        <begin position="22"/>
        <end position="56"/>
    </location>
</feature>
<feature type="compositionally biased region" description="Low complexity" evidence="11">
    <location>
        <begin position="552"/>
        <end position="562"/>
    </location>
</feature>
<reference evidence="16 17" key="1">
    <citation type="submission" date="2020-04" db="EMBL/GenBank/DDBJ databases">
        <title>Perkinsus olseni comparative genomics.</title>
        <authorList>
            <person name="Bogema D.R."/>
        </authorList>
    </citation>
    <scope>NUCLEOTIDE SEQUENCE [LARGE SCALE GENOMIC DNA]</scope>
    <source>
        <strain evidence="15">ATCC PRA-205</strain>
        <strain evidence="14 16">ATCC PRA-207</strain>
    </source>
</reference>
<feature type="compositionally biased region" description="Polar residues" evidence="11">
    <location>
        <begin position="473"/>
        <end position="482"/>
    </location>
</feature>
<dbReference type="InterPro" id="IPR003034">
    <property type="entry name" value="SAP_dom"/>
</dbReference>
<evidence type="ECO:0008006" key="18">
    <source>
        <dbReference type="Google" id="ProtNLM"/>
    </source>
</evidence>
<dbReference type="SMART" id="SM00513">
    <property type="entry name" value="SAP"/>
    <property type="match status" value="1"/>
</dbReference>
<evidence type="ECO:0000256" key="10">
    <source>
        <dbReference type="PROSITE-ProRule" id="PRU00452"/>
    </source>
</evidence>
<organism evidence="15 17">
    <name type="scientific">Perkinsus olseni</name>
    <name type="common">Perkinsus atlanticus</name>
    <dbReference type="NCBI Taxonomy" id="32597"/>
    <lineage>
        <taxon>Eukaryota</taxon>
        <taxon>Sar</taxon>
        <taxon>Alveolata</taxon>
        <taxon>Perkinsozoa</taxon>
        <taxon>Perkinsea</taxon>
        <taxon>Perkinsida</taxon>
        <taxon>Perkinsidae</taxon>
        <taxon>Perkinsus</taxon>
    </lineage>
</organism>
<dbReference type="GO" id="GO:0000785">
    <property type="term" value="C:chromatin"/>
    <property type="evidence" value="ECO:0007669"/>
    <property type="project" value="TreeGrafter"/>
</dbReference>
<sequence>MSSNTAGQQSSPAVAAAHERWFSKCTIDQLKDIARHFRLRVGGRKQELIGRLINYVIENPHAWQELQRTGSNSVFGGGGWSQGAHYGASSSSRGDMYFSHAENAARTFGGSSSTAADRGGLPGQAVKDPDLEELFEAMDPFWEAAPSAVNSRAVLGMWRLSYGKFFAELNAKHVKEWRRQGARVFARMIRCPAKSRMRLSSERITHQWPYTLEVRINNSEAVKIDPPKHLKVRRDEPIDITTCLSSHEEVNRITVSSTPSPKGGSKPEEFVLALVLCVRRTTDDLVKSGAIGHHPALCLMLPYGLAGGAECRARIGRVLNREGLHDDGEVEIEGSREELEGNTRVLPLTCPLSMCPMSMPSRGKNCTHMQCFDLEMFIGTQPRMSAFNNRWKCGVCSRVVRPEDLVVDGFVLDVTKATADASGRPTCDSVHLDKRTLDWSVDPSDYASGSDDGDSEGEEGRTSPKKEEEDDSTTAPADSYGSSHRPRETAMVDLMGSSSSSEDEAPLLPRPRYPLLPSSHHAPVGGVMQHGPPPSVEDIVASRLNAAGSGSGPSSSSSTSTSLDKDWYLQEYPILPPTAANGVPPPPMADGRCCVSSGALPSPRKGDQRQYSAALLAQAYRPYEEAERERSRKRRLRKCEMVQDSKKSRRRKRHGQGAIPRGPIGKVLEGGLIDLCDSD</sequence>
<dbReference type="GO" id="GO:0005634">
    <property type="term" value="C:nucleus"/>
    <property type="evidence" value="ECO:0007669"/>
    <property type="project" value="UniProtKB-SubCell"/>
</dbReference>
<protein>
    <recommendedName>
        <fullName evidence="18">E3 SUMO-protein ligase pli1</fullName>
    </recommendedName>
</protein>
<dbReference type="GO" id="GO:0016925">
    <property type="term" value="P:protein sumoylation"/>
    <property type="evidence" value="ECO:0007669"/>
    <property type="project" value="UniProtKB-UniPathway"/>
</dbReference>
<dbReference type="SUPFAM" id="SSF68906">
    <property type="entry name" value="SAP domain"/>
    <property type="match status" value="1"/>
</dbReference>
<evidence type="ECO:0000256" key="6">
    <source>
        <dbReference type="ARBA" id="ARBA00022771"/>
    </source>
</evidence>
<dbReference type="PANTHER" id="PTHR10782">
    <property type="entry name" value="ZINC FINGER MIZ DOMAIN-CONTAINING PROTEIN"/>
    <property type="match status" value="1"/>
</dbReference>
<dbReference type="Proteomes" id="UP000574390">
    <property type="component" value="Unassembled WGS sequence"/>
</dbReference>
<dbReference type="InterPro" id="IPR013083">
    <property type="entry name" value="Znf_RING/FYVE/PHD"/>
</dbReference>
<dbReference type="CDD" id="cd16650">
    <property type="entry name" value="SP-RING_PIAS-like"/>
    <property type="match status" value="1"/>
</dbReference>
<evidence type="ECO:0000256" key="2">
    <source>
        <dbReference type="ARBA" id="ARBA00004718"/>
    </source>
</evidence>
<feature type="domain" description="SP-RING-type" evidence="13">
    <location>
        <begin position="326"/>
        <end position="420"/>
    </location>
</feature>
<dbReference type="Proteomes" id="UP000553632">
    <property type="component" value="Unassembled WGS sequence"/>
</dbReference>
<dbReference type="InterPro" id="IPR004181">
    <property type="entry name" value="Znf_MIZ"/>
</dbReference>